<protein>
    <submittedName>
        <fullName evidence="2">Uncharacterized protein</fullName>
    </submittedName>
</protein>
<organism evidence="2 3">
    <name type="scientific">Lentinula raphanica</name>
    <dbReference type="NCBI Taxonomy" id="153919"/>
    <lineage>
        <taxon>Eukaryota</taxon>
        <taxon>Fungi</taxon>
        <taxon>Dikarya</taxon>
        <taxon>Basidiomycota</taxon>
        <taxon>Agaricomycotina</taxon>
        <taxon>Agaricomycetes</taxon>
        <taxon>Agaricomycetidae</taxon>
        <taxon>Agaricales</taxon>
        <taxon>Marasmiineae</taxon>
        <taxon>Omphalotaceae</taxon>
        <taxon>Lentinula</taxon>
    </lineage>
</organism>
<sequence length="264" mass="29094">MLASVRVPFLGCIALSFLRLAHTAPVHGAQPAAQVHDNDPVLPWIDAAPAQSLTAIERQVFARPLNIDLDPALKLERDLGSHNDGLYRLPRDYIDHAGKEYQKDLLILKVLKSVNDDSFLEVKALKMVRAFVDSGSLMVSGVSKPVIVMKFQPGEMLPFNEYYIQHPEQQQTMSREAQLKGCDAAAEIGTAHKVFHLFANPRAGKVLVNVDVSDGNITSSHLVGWGPQSVVFLKPGHEPSSSLLYHLCSEGQTRYDTIRGRTGH</sequence>
<dbReference type="EMBL" id="MU806127">
    <property type="protein sequence ID" value="KAJ3839447.1"/>
    <property type="molecule type" value="Genomic_DNA"/>
</dbReference>
<name>A0AA38UID1_9AGAR</name>
<reference evidence="2" key="1">
    <citation type="submission" date="2022-08" db="EMBL/GenBank/DDBJ databases">
        <authorList>
            <consortium name="DOE Joint Genome Institute"/>
            <person name="Min B."/>
            <person name="Riley R."/>
            <person name="Sierra-Patev S."/>
            <person name="Naranjo-Ortiz M."/>
            <person name="Looney B."/>
            <person name="Konkel Z."/>
            <person name="Slot J.C."/>
            <person name="Sakamoto Y."/>
            <person name="Steenwyk J.L."/>
            <person name="Rokas A."/>
            <person name="Carro J."/>
            <person name="Camarero S."/>
            <person name="Ferreira P."/>
            <person name="Molpeceres G."/>
            <person name="Ruiz-Duenas F.J."/>
            <person name="Serrano A."/>
            <person name="Henrissat B."/>
            <person name="Drula E."/>
            <person name="Hughes K.W."/>
            <person name="Mata J.L."/>
            <person name="Ishikawa N.K."/>
            <person name="Vargas-Isla R."/>
            <person name="Ushijima S."/>
            <person name="Smith C.A."/>
            <person name="Ahrendt S."/>
            <person name="Andreopoulos W."/>
            <person name="He G."/>
            <person name="Labutti K."/>
            <person name="Lipzen A."/>
            <person name="Ng V."/>
            <person name="Sandor L."/>
            <person name="Barry K."/>
            <person name="Martinez A.T."/>
            <person name="Xiao Y."/>
            <person name="Gibbons J.G."/>
            <person name="Terashima K."/>
            <person name="Hibbett D.S."/>
            <person name="Grigoriev I.V."/>
        </authorList>
    </citation>
    <scope>NUCLEOTIDE SEQUENCE</scope>
    <source>
        <strain evidence="2">TFB9207</strain>
    </source>
</reference>
<gene>
    <name evidence="2" type="ORF">F5878DRAFT_660272</name>
</gene>
<feature type="signal peptide" evidence="1">
    <location>
        <begin position="1"/>
        <end position="23"/>
    </location>
</feature>
<accession>A0AA38UID1</accession>
<dbReference type="AlphaFoldDB" id="A0AA38UID1"/>
<evidence type="ECO:0000313" key="2">
    <source>
        <dbReference type="EMBL" id="KAJ3839447.1"/>
    </source>
</evidence>
<feature type="chain" id="PRO_5041345057" evidence="1">
    <location>
        <begin position="24"/>
        <end position="264"/>
    </location>
</feature>
<dbReference type="Proteomes" id="UP001163846">
    <property type="component" value="Unassembled WGS sequence"/>
</dbReference>
<evidence type="ECO:0000256" key="1">
    <source>
        <dbReference type="SAM" id="SignalP"/>
    </source>
</evidence>
<keyword evidence="3" id="KW-1185">Reference proteome</keyword>
<proteinExistence type="predicted"/>
<comment type="caution">
    <text evidence="2">The sequence shown here is derived from an EMBL/GenBank/DDBJ whole genome shotgun (WGS) entry which is preliminary data.</text>
</comment>
<keyword evidence="1" id="KW-0732">Signal</keyword>
<evidence type="ECO:0000313" key="3">
    <source>
        <dbReference type="Proteomes" id="UP001163846"/>
    </source>
</evidence>